<dbReference type="STRING" id="504805.SAMN05421505_1711"/>
<dbReference type="AlphaFoldDB" id="A0A1G8LLQ3"/>
<dbReference type="GO" id="GO:0004312">
    <property type="term" value="F:fatty acid synthase activity"/>
    <property type="evidence" value="ECO:0007669"/>
    <property type="project" value="TreeGrafter"/>
</dbReference>
<dbReference type="InterPro" id="IPR013968">
    <property type="entry name" value="PKS_KR"/>
</dbReference>
<dbReference type="Pfam" id="PF22953">
    <property type="entry name" value="SpnB_Rossmann"/>
    <property type="match status" value="1"/>
</dbReference>
<dbReference type="FunFam" id="1.10.1200.10:FF:000007">
    <property type="entry name" value="Probable polyketide synthase pks17"/>
    <property type="match status" value="1"/>
</dbReference>
<dbReference type="Pfam" id="PF08659">
    <property type="entry name" value="KR"/>
    <property type="match status" value="1"/>
</dbReference>
<dbReference type="GO" id="GO:0031177">
    <property type="term" value="F:phosphopantetheine binding"/>
    <property type="evidence" value="ECO:0007669"/>
    <property type="project" value="InterPro"/>
</dbReference>
<dbReference type="PANTHER" id="PTHR43775">
    <property type="entry name" value="FATTY ACID SYNTHASE"/>
    <property type="match status" value="1"/>
</dbReference>
<dbReference type="OrthoDB" id="4537517at2"/>
<dbReference type="PROSITE" id="PS52019">
    <property type="entry name" value="PKS_MFAS_DH"/>
    <property type="match status" value="1"/>
</dbReference>
<keyword evidence="2" id="KW-0597">Phosphoprotein</keyword>
<gene>
    <name evidence="7" type="ORF">SAMN05421505_1711</name>
</gene>
<feature type="active site" description="Proton acceptor; for dehydratase activity" evidence="4">
    <location>
        <position position="157"/>
    </location>
</feature>
<feature type="region of interest" description="C-terminal hotdog fold" evidence="4">
    <location>
        <begin position="262"/>
        <end position="399"/>
    </location>
</feature>
<dbReference type="InterPro" id="IPR036736">
    <property type="entry name" value="ACP-like_sf"/>
</dbReference>
<evidence type="ECO:0000256" key="3">
    <source>
        <dbReference type="ARBA" id="ARBA00022679"/>
    </source>
</evidence>
<feature type="domain" description="Carrier" evidence="5">
    <location>
        <begin position="891"/>
        <end position="966"/>
    </location>
</feature>
<dbReference type="InterPro" id="IPR006162">
    <property type="entry name" value="Ppantetheine_attach_site"/>
</dbReference>
<evidence type="ECO:0000256" key="1">
    <source>
        <dbReference type="ARBA" id="ARBA00022450"/>
    </source>
</evidence>
<dbReference type="Proteomes" id="UP000198923">
    <property type="component" value="Unassembled WGS sequence"/>
</dbReference>
<dbReference type="Pfam" id="PF00550">
    <property type="entry name" value="PP-binding"/>
    <property type="match status" value="1"/>
</dbReference>
<dbReference type="PROSITE" id="PS50075">
    <property type="entry name" value="CARRIER"/>
    <property type="match status" value="1"/>
</dbReference>
<evidence type="ECO:0000313" key="7">
    <source>
        <dbReference type="EMBL" id="SDI56604.1"/>
    </source>
</evidence>
<dbReference type="SUPFAM" id="SSF47336">
    <property type="entry name" value="ACP-like"/>
    <property type="match status" value="1"/>
</dbReference>
<dbReference type="InterPro" id="IPR049551">
    <property type="entry name" value="PKS_DH_C"/>
</dbReference>
<dbReference type="InterPro" id="IPR050091">
    <property type="entry name" value="PKS_NRPS_Biosynth_Enz"/>
</dbReference>
<evidence type="ECO:0000313" key="8">
    <source>
        <dbReference type="Proteomes" id="UP000198923"/>
    </source>
</evidence>
<dbReference type="Pfam" id="PF14765">
    <property type="entry name" value="PS-DH"/>
    <property type="match status" value="1"/>
</dbReference>
<dbReference type="InterPro" id="IPR009081">
    <property type="entry name" value="PP-bd_ACP"/>
</dbReference>
<dbReference type="InterPro" id="IPR042104">
    <property type="entry name" value="PKS_dehydratase_sf"/>
</dbReference>
<dbReference type="EMBL" id="FNCN01000071">
    <property type="protein sequence ID" value="SDI56604.1"/>
    <property type="molecule type" value="Genomic_DNA"/>
</dbReference>
<dbReference type="Gene3D" id="3.10.129.110">
    <property type="entry name" value="Polyketide synthase dehydratase"/>
    <property type="match status" value="1"/>
</dbReference>
<dbReference type="SMART" id="SM00826">
    <property type="entry name" value="PKS_DH"/>
    <property type="match status" value="1"/>
</dbReference>
<dbReference type="Gene3D" id="3.30.70.3290">
    <property type="match status" value="1"/>
</dbReference>
<dbReference type="InterPro" id="IPR020807">
    <property type="entry name" value="PKS_DH"/>
</dbReference>
<dbReference type="RefSeq" id="WP_143020547.1">
    <property type="nucleotide sequence ID" value="NZ_FNCN01000071.1"/>
</dbReference>
<dbReference type="SMART" id="SM00823">
    <property type="entry name" value="PKS_PP"/>
    <property type="match status" value="1"/>
</dbReference>
<dbReference type="SMART" id="SM00822">
    <property type="entry name" value="PKS_KR"/>
    <property type="match status" value="1"/>
</dbReference>
<dbReference type="InterPro" id="IPR020806">
    <property type="entry name" value="PKS_PP-bd"/>
</dbReference>
<dbReference type="GO" id="GO:0006633">
    <property type="term" value="P:fatty acid biosynthetic process"/>
    <property type="evidence" value="ECO:0007669"/>
    <property type="project" value="TreeGrafter"/>
</dbReference>
<dbReference type="CDD" id="cd08956">
    <property type="entry name" value="KR_3_FAS_SDR_x"/>
    <property type="match status" value="1"/>
</dbReference>
<name>A0A1G8LLQ3_9ACTN</name>
<dbReference type="InterPro" id="IPR016035">
    <property type="entry name" value="Acyl_Trfase/lysoPLipase"/>
</dbReference>
<dbReference type="Pfam" id="PF21089">
    <property type="entry name" value="PKS_DH_N"/>
    <property type="match status" value="1"/>
</dbReference>
<feature type="active site" description="Proton donor; for dehydratase activity" evidence="4">
    <location>
        <position position="321"/>
    </location>
</feature>
<proteinExistence type="predicted"/>
<feature type="non-terminal residue" evidence="7">
    <location>
        <position position="1"/>
    </location>
</feature>
<keyword evidence="1" id="KW-0596">Phosphopantetheine</keyword>
<keyword evidence="8" id="KW-1185">Reference proteome</keyword>
<dbReference type="Gene3D" id="3.40.50.720">
    <property type="entry name" value="NAD(P)-binding Rossmann-like Domain"/>
    <property type="match status" value="1"/>
</dbReference>
<accession>A0A1G8LLQ3</accession>
<sequence>ADLCSPDYWVRHVREAVRFADGIHTLHRHGVTRFLELGPDGVLSAMVDDDEAVVVPLLRRGRPEEQAALHAMARLHVDGVELDWAALFDGTGARPTDLPTYAFQRRRYWPTGGRARADARGAAGHPLLSGALEVAGSDRFLFTGKLSRAAQPWLADHVVMGAVLVPGTALLDMAAWAAGEVGCGAVEELTLAAPLVLPDRGGVNVQVSVGAADSAGNRTVSMFSRGDGDERAPWVEHATGVLAGRTAEPTLFDAATWPPPGARPLDTADVYAGLADAGFDYGPAFQGLRAVWRRDDELFAEVALPEEVDGGGFGLHPALFDACLHVLAAGGEAHGTAQPAVPFAWSGVSVHASGASAVRVRVTRGGGDAVSLAIADMSGAPIASVEALTTRPLTAHGTGVVSDALFRVDWSPVEPAGAYEGSRESFGVVALTPGCEPGHLDRETELPVGATPAWDTGLPGWAEALPGEVHPDLDSVAASGVPDVVLVPVFAEASGEVERLVHAVAARALALLQDWLRDERFSGARVVFVTRGAVDGDDLAGASVWGLVRSAQSEHPGRFVLVDVADDEAFAVLPQALAADEPQVLLRGGRVLAARLARVAPHSAEPDSAGPDSAEPDGVFATEGTVLLTGGTGGLGRIMARHLAERHGVRRLVLVSRRGPDADGVPELVAELTGVGAELAVEACDLADAAAVRDLVGRHRVSVVVHAAGVLDDGVVETLTPDRLAAVLRPKADAAWHLHQATKDLDISAFILFSSAAGTLGNAGQANYAAANAFLDALARHRRARGLPGVSLAWGPWAQTSGMADGDAERMARAGMPPITPEQGLALFDTAVAGAHPDVVPARLDFAALRTRGEVPPLLRGLVRMPPRRTAAADADLTRRLAGLGREEQREMLLEAVRGQVAAVLGHAAPADVDPGLAFQHLGFDSLTAVELRNRLTALTGVRLPATLVFDYPTTAELSAHLYGRLGLTPAPETGPEALLADLAKLEKAFSGIEVDADLFDQVAGRLEVLKTRWNTLRGDSPSATTGEFDFDTASDDEVFDLLDNELGLS</sequence>
<feature type="domain" description="PKS/mFAS DH" evidence="6">
    <location>
        <begin position="125"/>
        <end position="399"/>
    </location>
</feature>
<evidence type="ECO:0000256" key="2">
    <source>
        <dbReference type="ARBA" id="ARBA00022553"/>
    </source>
</evidence>
<protein>
    <submittedName>
        <fullName evidence="7">Polyene macrolide polyketide synthase/pimaricinolide synthase PimS1</fullName>
    </submittedName>
</protein>
<dbReference type="SUPFAM" id="SSF51735">
    <property type="entry name" value="NAD(P)-binding Rossmann-fold domains"/>
    <property type="match status" value="2"/>
</dbReference>
<dbReference type="InterPro" id="IPR049552">
    <property type="entry name" value="PKS_DH_N"/>
</dbReference>
<evidence type="ECO:0000259" key="6">
    <source>
        <dbReference type="PROSITE" id="PS52019"/>
    </source>
</evidence>
<dbReference type="PROSITE" id="PS00012">
    <property type="entry name" value="PHOSPHOPANTETHEINE"/>
    <property type="match status" value="1"/>
</dbReference>
<dbReference type="Gene3D" id="3.40.366.10">
    <property type="entry name" value="Malonyl-Coenzyme A Acyl Carrier Protein, domain 2"/>
    <property type="match status" value="1"/>
</dbReference>
<dbReference type="InterPro" id="IPR049900">
    <property type="entry name" value="PKS_mFAS_DH"/>
</dbReference>
<dbReference type="InterPro" id="IPR036291">
    <property type="entry name" value="NAD(P)-bd_dom_sf"/>
</dbReference>
<keyword evidence="3" id="KW-0808">Transferase</keyword>
<dbReference type="InterPro" id="IPR055123">
    <property type="entry name" value="SpnB-like_Rossmann"/>
</dbReference>
<feature type="region of interest" description="N-terminal hotdog fold" evidence="4">
    <location>
        <begin position="125"/>
        <end position="249"/>
    </location>
</feature>
<dbReference type="PANTHER" id="PTHR43775:SF51">
    <property type="entry name" value="INACTIVE PHENOLPHTHIOCEROL SYNTHESIS POLYKETIDE SYNTHASE TYPE I PKS1-RELATED"/>
    <property type="match status" value="1"/>
</dbReference>
<dbReference type="SMART" id="SM01294">
    <property type="entry name" value="PKS_PP_betabranch"/>
    <property type="match status" value="1"/>
</dbReference>
<dbReference type="Gene3D" id="1.10.1200.10">
    <property type="entry name" value="ACP-like"/>
    <property type="match status" value="1"/>
</dbReference>
<organism evidence="7 8">
    <name type="scientific">Sinosporangium album</name>
    <dbReference type="NCBI Taxonomy" id="504805"/>
    <lineage>
        <taxon>Bacteria</taxon>
        <taxon>Bacillati</taxon>
        <taxon>Actinomycetota</taxon>
        <taxon>Actinomycetes</taxon>
        <taxon>Streptosporangiales</taxon>
        <taxon>Streptosporangiaceae</taxon>
        <taxon>Sinosporangium</taxon>
    </lineage>
</organism>
<dbReference type="InterPro" id="IPR057326">
    <property type="entry name" value="KR_dom"/>
</dbReference>
<evidence type="ECO:0000256" key="4">
    <source>
        <dbReference type="PROSITE-ProRule" id="PRU01363"/>
    </source>
</evidence>
<reference evidence="7 8" key="1">
    <citation type="submission" date="2016-10" db="EMBL/GenBank/DDBJ databases">
        <authorList>
            <person name="de Groot N.N."/>
        </authorList>
    </citation>
    <scope>NUCLEOTIDE SEQUENCE [LARGE SCALE GENOMIC DNA]</scope>
    <source>
        <strain evidence="7 8">CPCC 201354</strain>
    </source>
</reference>
<dbReference type="InterPro" id="IPR001227">
    <property type="entry name" value="Ac_transferase_dom_sf"/>
</dbReference>
<dbReference type="SUPFAM" id="SSF52151">
    <property type="entry name" value="FabD/lysophospholipase-like"/>
    <property type="match status" value="1"/>
</dbReference>
<evidence type="ECO:0000259" key="5">
    <source>
        <dbReference type="PROSITE" id="PS50075"/>
    </source>
</evidence>